<dbReference type="AlphaFoldDB" id="A0A8C7CGV9"/>
<evidence type="ECO:0000313" key="4">
    <source>
        <dbReference type="Proteomes" id="UP000694425"/>
    </source>
</evidence>
<reference evidence="3" key="2">
    <citation type="submission" date="2025-09" db="UniProtKB">
        <authorList>
            <consortium name="Ensembl"/>
        </authorList>
    </citation>
    <scope>IDENTIFICATION</scope>
</reference>
<dbReference type="Pfam" id="PF15556">
    <property type="entry name" value="Zwint"/>
    <property type="match status" value="1"/>
</dbReference>
<feature type="region of interest" description="Disordered" evidence="2">
    <location>
        <begin position="239"/>
        <end position="317"/>
    </location>
</feature>
<dbReference type="GO" id="GO:0007094">
    <property type="term" value="P:mitotic spindle assembly checkpoint signaling"/>
    <property type="evidence" value="ECO:0007669"/>
    <property type="project" value="Ensembl"/>
</dbReference>
<reference evidence="3" key="1">
    <citation type="submission" date="2025-08" db="UniProtKB">
        <authorList>
            <consortium name="Ensembl"/>
        </authorList>
    </citation>
    <scope>IDENTIFICATION</scope>
</reference>
<evidence type="ECO:0000256" key="1">
    <source>
        <dbReference type="SAM" id="Coils"/>
    </source>
</evidence>
<dbReference type="PANTHER" id="PTHR31504:SF1">
    <property type="entry name" value="ZW10 INTERACTOR"/>
    <property type="match status" value="1"/>
</dbReference>
<sequence>MEGPEAGVRAPALEALAKLADIMEPIGRQEEAELPAQILAEFVMDSRKKDKLLCSQLQVVDFLQNFLAQEDVVQGLDPLASEDTSRKKALAAKEQWKELKASYQEHVEAITGALTQALPTMVEAQRKRAQLLGALEELQAKKQVATERLRTAQKQWQLQQEKLLQHLAEASAEVRQRQRGAQQELVQLSQELGSLQQQAEQKRDTLHRHQTFLQLLYTLQGQLPFPEAETELPQMLDLSKDKPQKQNPGDTIGEDRSMPSKVNERWAGSQGGGERSWEIGFTHHPYPVSVPKADGPQPAGDPSSPGLPEGQQHGKGT</sequence>
<dbReference type="GO" id="GO:0000070">
    <property type="term" value="P:mitotic sister chromatid segregation"/>
    <property type="evidence" value="ECO:0007669"/>
    <property type="project" value="Ensembl"/>
</dbReference>
<proteinExistence type="predicted"/>
<organism evidence="3 4">
    <name type="scientific">Neovison vison</name>
    <name type="common">American mink</name>
    <name type="synonym">Mustela vison</name>
    <dbReference type="NCBI Taxonomy" id="452646"/>
    <lineage>
        <taxon>Eukaryota</taxon>
        <taxon>Metazoa</taxon>
        <taxon>Chordata</taxon>
        <taxon>Craniata</taxon>
        <taxon>Vertebrata</taxon>
        <taxon>Euteleostomi</taxon>
        <taxon>Mammalia</taxon>
        <taxon>Eutheria</taxon>
        <taxon>Laurasiatheria</taxon>
        <taxon>Carnivora</taxon>
        <taxon>Caniformia</taxon>
        <taxon>Musteloidea</taxon>
        <taxon>Mustelidae</taxon>
        <taxon>Mustelinae</taxon>
        <taxon>Neogale</taxon>
    </lineage>
</organism>
<dbReference type="GO" id="GO:0016604">
    <property type="term" value="C:nuclear body"/>
    <property type="evidence" value="ECO:0007669"/>
    <property type="project" value="Ensembl"/>
</dbReference>
<dbReference type="GO" id="GO:0005829">
    <property type="term" value="C:cytosol"/>
    <property type="evidence" value="ECO:0007669"/>
    <property type="project" value="Ensembl"/>
</dbReference>
<dbReference type="Proteomes" id="UP000694425">
    <property type="component" value="Unplaced"/>
</dbReference>
<dbReference type="PANTHER" id="PTHR31504">
    <property type="entry name" value="ZW10 INTERACTOR ZWINT"/>
    <property type="match status" value="1"/>
</dbReference>
<accession>A0A8C7CGV9</accession>
<evidence type="ECO:0000313" key="3">
    <source>
        <dbReference type="Ensembl" id="ENSNVIP00000031873.1"/>
    </source>
</evidence>
<dbReference type="GO" id="GO:0180019">
    <property type="term" value="C:Knl1/Spc105 complex"/>
    <property type="evidence" value="ECO:0007669"/>
    <property type="project" value="Ensembl"/>
</dbReference>
<dbReference type="InterPro" id="IPR029092">
    <property type="entry name" value="Zwint-1"/>
</dbReference>
<keyword evidence="4" id="KW-1185">Reference proteome</keyword>
<feature type="compositionally biased region" description="Basic and acidic residues" evidence="2">
    <location>
        <begin position="253"/>
        <end position="264"/>
    </location>
</feature>
<keyword evidence="1" id="KW-0175">Coiled coil</keyword>
<dbReference type="Ensembl" id="ENSNVIT00000036944.1">
    <property type="protein sequence ID" value="ENSNVIP00000031873.1"/>
    <property type="gene ID" value="ENSNVIG00000024537.1"/>
</dbReference>
<evidence type="ECO:0000256" key="2">
    <source>
        <dbReference type="SAM" id="MobiDB-lite"/>
    </source>
</evidence>
<name>A0A8C7CGV9_NEOVI</name>
<dbReference type="GO" id="GO:0051649">
    <property type="term" value="P:establishment of localization in cell"/>
    <property type="evidence" value="ECO:0007669"/>
    <property type="project" value="Ensembl"/>
</dbReference>
<feature type="coiled-coil region" evidence="1">
    <location>
        <begin position="121"/>
        <end position="205"/>
    </location>
</feature>
<dbReference type="GeneTree" id="ENSGT00390000017639"/>
<protein>
    <submittedName>
        <fullName evidence="3">ZW10 interacting kinetochore protein</fullName>
    </submittedName>
</protein>